<dbReference type="PANTHER" id="PTHR46383:SF1">
    <property type="entry name" value="ASPARTATE AMINOTRANSFERASE"/>
    <property type="match status" value="1"/>
</dbReference>
<evidence type="ECO:0000259" key="7">
    <source>
        <dbReference type="Pfam" id="PF00155"/>
    </source>
</evidence>
<keyword evidence="3 6" id="KW-0032">Aminotransferase</keyword>
<dbReference type="InterPro" id="IPR015424">
    <property type="entry name" value="PyrdxlP-dep_Trfase"/>
</dbReference>
<evidence type="ECO:0000256" key="1">
    <source>
        <dbReference type="ARBA" id="ARBA00001933"/>
    </source>
</evidence>
<dbReference type="SUPFAM" id="SSF53383">
    <property type="entry name" value="PLP-dependent transferases"/>
    <property type="match status" value="1"/>
</dbReference>
<dbReference type="PANTHER" id="PTHR46383">
    <property type="entry name" value="ASPARTATE AMINOTRANSFERASE"/>
    <property type="match status" value="1"/>
</dbReference>
<dbReference type="Gene3D" id="3.90.1150.10">
    <property type="entry name" value="Aspartate Aminotransferase, domain 1"/>
    <property type="match status" value="1"/>
</dbReference>
<proteinExistence type="inferred from homology"/>
<organism evidence="8 9">
    <name type="scientific">Eiseniibacteriota bacterium</name>
    <dbReference type="NCBI Taxonomy" id="2212470"/>
    <lineage>
        <taxon>Bacteria</taxon>
        <taxon>Candidatus Eiseniibacteriota</taxon>
    </lineage>
</organism>
<evidence type="ECO:0000256" key="3">
    <source>
        <dbReference type="ARBA" id="ARBA00022576"/>
    </source>
</evidence>
<dbReference type="InterPro" id="IPR004838">
    <property type="entry name" value="NHTrfase_class1_PyrdxlP-BS"/>
</dbReference>
<evidence type="ECO:0000256" key="4">
    <source>
        <dbReference type="ARBA" id="ARBA00022679"/>
    </source>
</evidence>
<evidence type="ECO:0000256" key="6">
    <source>
        <dbReference type="RuleBase" id="RU000481"/>
    </source>
</evidence>
<dbReference type="PROSITE" id="PS00105">
    <property type="entry name" value="AA_TRANSFER_CLASS_1"/>
    <property type="match status" value="1"/>
</dbReference>
<evidence type="ECO:0000313" key="8">
    <source>
        <dbReference type="EMBL" id="TMQ49106.1"/>
    </source>
</evidence>
<comment type="caution">
    <text evidence="8">The sequence shown here is derived from an EMBL/GenBank/DDBJ whole genome shotgun (WGS) entry which is preliminary data.</text>
</comment>
<comment type="similarity">
    <text evidence="2 6">Belongs to the class-I pyridoxal-phosphate-dependent aminotransferase family.</text>
</comment>
<dbReference type="AlphaFoldDB" id="A0A538SCM3"/>
<dbReference type="CDD" id="cd00609">
    <property type="entry name" value="AAT_like"/>
    <property type="match status" value="1"/>
</dbReference>
<evidence type="ECO:0000313" key="9">
    <source>
        <dbReference type="Proteomes" id="UP000316292"/>
    </source>
</evidence>
<dbReference type="InterPro" id="IPR015422">
    <property type="entry name" value="PyrdxlP-dep_Trfase_small"/>
</dbReference>
<evidence type="ECO:0000256" key="2">
    <source>
        <dbReference type="ARBA" id="ARBA00007441"/>
    </source>
</evidence>
<dbReference type="InterPro" id="IPR015421">
    <property type="entry name" value="PyrdxlP-dep_Trfase_major"/>
</dbReference>
<dbReference type="EC" id="2.6.1.-" evidence="6"/>
<protein>
    <recommendedName>
        <fullName evidence="6">Aminotransferase</fullName>
        <ecNumber evidence="6">2.6.1.-</ecNumber>
    </recommendedName>
</protein>
<dbReference type="GO" id="GO:0008483">
    <property type="term" value="F:transaminase activity"/>
    <property type="evidence" value="ECO:0007669"/>
    <property type="project" value="UniProtKB-KW"/>
</dbReference>
<comment type="cofactor">
    <cofactor evidence="1 6">
        <name>pyridoxal 5'-phosphate</name>
        <dbReference type="ChEBI" id="CHEBI:597326"/>
    </cofactor>
</comment>
<dbReference type="Pfam" id="PF00155">
    <property type="entry name" value="Aminotran_1_2"/>
    <property type="match status" value="1"/>
</dbReference>
<dbReference type="GO" id="GO:0006520">
    <property type="term" value="P:amino acid metabolic process"/>
    <property type="evidence" value="ECO:0007669"/>
    <property type="project" value="InterPro"/>
</dbReference>
<keyword evidence="4 6" id="KW-0808">Transferase</keyword>
<sequence>MKSSRVSARVRALKPSETLALGARARELRAQGHSVISFAAGEPDFDTPEDVREAGVQAIRAGHTRYTAVGGIPELRAAIAESLKRENGLQYAPSQVVVSNGAKHSIWNAFLTLVEPGDEVLCPVPYWVTFPELVRLVGGEPVFVHPKRGGVKIGPEELERAITKRSKLLVLNSPNNPSGAVYTKEELEKLGEVIRKHDLYVLSDEIYEQLVFGNARHVSIASLHPEIQERTILIGGVSKTWAMTGWRIGFAAAPADLAEGMERLQGQSTSNPASVSQFAALRAFTGPRDSVKSMRACFAQRRELIVRRLCAMPGIRLVPPEGAFYAFPDVSERIRAARNGVTDSASLSDFLIDEARIVCVPGSAFGMEGHLRLSYAIGDKDIEEGLNRLEAALDRM</sequence>
<dbReference type="Gene3D" id="3.40.640.10">
    <property type="entry name" value="Type I PLP-dependent aspartate aminotransferase-like (Major domain)"/>
    <property type="match status" value="1"/>
</dbReference>
<evidence type="ECO:0000256" key="5">
    <source>
        <dbReference type="ARBA" id="ARBA00022898"/>
    </source>
</evidence>
<dbReference type="GO" id="GO:0030170">
    <property type="term" value="F:pyridoxal phosphate binding"/>
    <property type="evidence" value="ECO:0007669"/>
    <property type="project" value="InterPro"/>
</dbReference>
<dbReference type="InterPro" id="IPR050596">
    <property type="entry name" value="AspAT/PAT-like"/>
</dbReference>
<reference evidence="8 9" key="1">
    <citation type="journal article" date="2019" name="Nat. Microbiol.">
        <title>Mediterranean grassland soil C-N compound turnover is dependent on rainfall and depth, and is mediated by genomically divergent microorganisms.</title>
        <authorList>
            <person name="Diamond S."/>
            <person name="Andeer P.F."/>
            <person name="Li Z."/>
            <person name="Crits-Christoph A."/>
            <person name="Burstein D."/>
            <person name="Anantharaman K."/>
            <person name="Lane K.R."/>
            <person name="Thomas B.C."/>
            <person name="Pan C."/>
            <person name="Northen T.R."/>
            <person name="Banfield J.F."/>
        </authorList>
    </citation>
    <scope>NUCLEOTIDE SEQUENCE [LARGE SCALE GENOMIC DNA]</scope>
    <source>
        <strain evidence="8">WS_1</strain>
    </source>
</reference>
<dbReference type="PRINTS" id="PR00753">
    <property type="entry name" value="ACCSYNTHASE"/>
</dbReference>
<dbReference type="Proteomes" id="UP000316292">
    <property type="component" value="Unassembled WGS sequence"/>
</dbReference>
<name>A0A538SCM3_UNCEI</name>
<dbReference type="InterPro" id="IPR004839">
    <property type="entry name" value="Aminotransferase_I/II_large"/>
</dbReference>
<accession>A0A538SCM3</accession>
<keyword evidence="5" id="KW-0663">Pyridoxal phosphate</keyword>
<feature type="domain" description="Aminotransferase class I/classII large" evidence="7">
    <location>
        <begin position="35"/>
        <end position="389"/>
    </location>
</feature>
<gene>
    <name evidence="8" type="ORF">E6K71_05715</name>
</gene>
<dbReference type="EMBL" id="VBOR01000061">
    <property type="protein sequence ID" value="TMQ49106.1"/>
    <property type="molecule type" value="Genomic_DNA"/>
</dbReference>
<dbReference type="FunFam" id="3.40.640.10:FF:000033">
    <property type="entry name" value="Aspartate aminotransferase"/>
    <property type="match status" value="1"/>
</dbReference>